<dbReference type="PROSITE" id="PS00211">
    <property type="entry name" value="ABC_TRANSPORTER_1"/>
    <property type="match status" value="1"/>
</dbReference>
<feature type="domain" description="ABC transporter" evidence="7">
    <location>
        <begin position="23"/>
        <end position="262"/>
    </location>
</feature>
<evidence type="ECO:0000256" key="4">
    <source>
        <dbReference type="ARBA" id="ARBA00022737"/>
    </source>
</evidence>
<dbReference type="Gene3D" id="3.40.50.300">
    <property type="entry name" value="P-loop containing nucleotide triphosphate hydrolases"/>
    <property type="match status" value="2"/>
</dbReference>
<dbReference type="InterPro" id="IPR050107">
    <property type="entry name" value="ABC_carbohydrate_import_ATPase"/>
</dbReference>
<dbReference type="PANTHER" id="PTHR43790:SF9">
    <property type="entry name" value="GALACTOFURANOSE TRANSPORTER ATP-BINDING PROTEIN YTFR"/>
    <property type="match status" value="1"/>
</dbReference>
<evidence type="ECO:0000313" key="9">
    <source>
        <dbReference type="Proteomes" id="UP001060070"/>
    </source>
</evidence>
<keyword evidence="3" id="KW-0762">Sugar transport</keyword>
<feature type="domain" description="ABC transporter" evidence="7">
    <location>
        <begin position="264"/>
        <end position="494"/>
    </location>
</feature>
<keyword evidence="2" id="KW-0813">Transport</keyword>
<dbReference type="PANTHER" id="PTHR43790">
    <property type="entry name" value="CARBOHYDRATE TRANSPORT ATP-BINDING PROTEIN MG119-RELATED"/>
    <property type="match status" value="1"/>
</dbReference>
<dbReference type="GO" id="GO:0016887">
    <property type="term" value="F:ATP hydrolysis activity"/>
    <property type="evidence" value="ECO:0007669"/>
    <property type="project" value="InterPro"/>
</dbReference>
<organism evidence="8 9">
    <name type="scientific">Mesorhizobium ciceri</name>
    <dbReference type="NCBI Taxonomy" id="39645"/>
    <lineage>
        <taxon>Bacteria</taxon>
        <taxon>Pseudomonadati</taxon>
        <taxon>Pseudomonadota</taxon>
        <taxon>Alphaproteobacteria</taxon>
        <taxon>Hyphomicrobiales</taxon>
        <taxon>Phyllobacteriaceae</taxon>
        <taxon>Mesorhizobium</taxon>
    </lineage>
</organism>
<keyword evidence="9" id="KW-1185">Reference proteome</keyword>
<dbReference type="InterPro" id="IPR017871">
    <property type="entry name" value="ABC_transporter-like_CS"/>
</dbReference>
<evidence type="ECO:0000256" key="1">
    <source>
        <dbReference type="ARBA" id="ARBA00005417"/>
    </source>
</evidence>
<reference evidence="8 9" key="1">
    <citation type="journal article" date="2022" name="Microbiol. Resour. Announc.">
        <title>Complete Genome Sequence of Mesorhizobium ciceri Strain R30, a Rhizobium Used as a Commercial Inoculant for Chickpea in Argentina.</title>
        <authorList>
            <person name="Foresto E."/>
            <person name="Revale S."/>
            <person name="Primo E."/>
            <person name="Nievas F."/>
            <person name="Carezzano E."/>
            <person name="Puente M."/>
            <person name="Alzari P."/>
            <person name="Mart M."/>
            <person name="Ben-Assaya M."/>
            <person name="Mornico D."/>
            <person name="Santoro M."/>
            <person name="Mart F."/>
            <person name="Giordano W."/>
            <person name="Bogino P."/>
        </authorList>
    </citation>
    <scope>NUCLEOTIDE SEQUENCE [LARGE SCALE GENOMIC DNA]</scope>
    <source>
        <strain evidence="8 9">R30</strain>
    </source>
</reference>
<comment type="similarity">
    <text evidence="1">Belongs to the ABC transporter superfamily.</text>
</comment>
<evidence type="ECO:0000256" key="2">
    <source>
        <dbReference type="ARBA" id="ARBA00022448"/>
    </source>
</evidence>
<dbReference type="RefSeq" id="WP_024502468.1">
    <property type="nucleotide sequence ID" value="NZ_CP088147.1"/>
</dbReference>
<evidence type="ECO:0000313" key="8">
    <source>
        <dbReference type="EMBL" id="UTU51325.1"/>
    </source>
</evidence>
<dbReference type="Pfam" id="PF00005">
    <property type="entry name" value="ABC_tran"/>
    <property type="match status" value="2"/>
</dbReference>
<dbReference type="GO" id="GO:0005524">
    <property type="term" value="F:ATP binding"/>
    <property type="evidence" value="ECO:0007669"/>
    <property type="project" value="UniProtKB-KW"/>
</dbReference>
<dbReference type="SMART" id="SM00382">
    <property type="entry name" value="AAA"/>
    <property type="match status" value="2"/>
</dbReference>
<dbReference type="AlphaFoldDB" id="A0AB38T8Y9"/>
<proteinExistence type="inferred from homology"/>
<dbReference type="InterPro" id="IPR027417">
    <property type="entry name" value="P-loop_NTPase"/>
</dbReference>
<dbReference type="Proteomes" id="UP001060070">
    <property type="component" value="Chromosome"/>
</dbReference>
<keyword evidence="6 8" id="KW-0067">ATP-binding</keyword>
<keyword evidence="4" id="KW-0677">Repeat</keyword>
<dbReference type="SUPFAM" id="SSF52540">
    <property type="entry name" value="P-loop containing nucleoside triphosphate hydrolases"/>
    <property type="match status" value="2"/>
</dbReference>
<gene>
    <name evidence="8" type="ORF">LRP29_28305</name>
</gene>
<name>A0AB38T8Y9_9HYPH</name>
<evidence type="ECO:0000256" key="3">
    <source>
        <dbReference type="ARBA" id="ARBA00022597"/>
    </source>
</evidence>
<evidence type="ECO:0000259" key="7">
    <source>
        <dbReference type="PROSITE" id="PS50893"/>
    </source>
</evidence>
<dbReference type="InterPro" id="IPR003439">
    <property type="entry name" value="ABC_transporter-like_ATP-bd"/>
</dbReference>
<dbReference type="CDD" id="cd03216">
    <property type="entry name" value="ABC_Carb_Monos_I"/>
    <property type="match status" value="1"/>
</dbReference>
<dbReference type="PROSITE" id="PS50893">
    <property type="entry name" value="ABC_TRANSPORTER_2"/>
    <property type="match status" value="2"/>
</dbReference>
<accession>A0AB38T8Y9</accession>
<protein>
    <submittedName>
        <fullName evidence="8">Sugar ABC transporter ATP-binding protein</fullName>
    </submittedName>
</protein>
<keyword evidence="5" id="KW-0547">Nucleotide-binding</keyword>
<sequence>MMNDPTSSKKDAAETGDADSALIEVRDVRKHYDAVHALGGVDFHLKPGEVVGLVGHNGAGKSTLMNVLAGTVERSGGSFRLGGCEIGAWSAASAQQAGLRCIFQELSLCANLTSAENTRIVHRSLRGLGWRRRARQVIGPVLDEIFPGHGIDLDRKVADLPIGERQMVEIARAFTQTGIKLRAVILDEPTSALGHEATEQLLAHIRRAAGRGIACILITHRLNEILAVCDRTVVMVDGKVVAERATAGLSRAALVELMGSIERPRDRSAGKAASVQAPVIRHAGRDAADLTIEVGKGEIIGFAGLDGHGQRERLRAMFYAARRQREALPGAYVAGDRGSEGVFSLWSIADNLTIRSLNALTRGGMISSAAARKLAETWSDRLKVKAPSIDTPILSLSGGNQQKVLFARALASDAQVIFLDDPMRGVDVGTKQEVYRLIRAEAENGRSFVWYTTELEELTNCERIYVFREGRAATRLEGDAIETGRILQASFGGEHV</sequence>
<evidence type="ECO:0000256" key="6">
    <source>
        <dbReference type="ARBA" id="ARBA00022840"/>
    </source>
</evidence>
<dbReference type="InterPro" id="IPR003593">
    <property type="entry name" value="AAA+_ATPase"/>
</dbReference>
<dbReference type="CDD" id="cd03215">
    <property type="entry name" value="ABC_Carb_Monos_II"/>
    <property type="match status" value="1"/>
</dbReference>
<evidence type="ECO:0000256" key="5">
    <source>
        <dbReference type="ARBA" id="ARBA00022741"/>
    </source>
</evidence>
<dbReference type="EMBL" id="CP088147">
    <property type="protein sequence ID" value="UTU51325.1"/>
    <property type="molecule type" value="Genomic_DNA"/>
</dbReference>